<keyword evidence="2" id="KW-0808">Transferase</keyword>
<dbReference type="GO" id="GO:0008270">
    <property type="term" value="F:zinc ion binding"/>
    <property type="evidence" value="ECO:0007669"/>
    <property type="project" value="UniProtKB-KW"/>
</dbReference>
<dbReference type="PANTHER" id="PTHR41694">
    <property type="entry name" value="ENDOGENOUS RETROVIRUS GROUP K MEMBER POL PROTEIN"/>
    <property type="match status" value="1"/>
</dbReference>
<dbReference type="GO" id="GO:0015074">
    <property type="term" value="P:DNA integration"/>
    <property type="evidence" value="ECO:0007669"/>
    <property type="project" value="InterPro"/>
</dbReference>
<keyword evidence="7" id="KW-0378">Hydrolase</keyword>
<evidence type="ECO:0000256" key="5">
    <source>
        <dbReference type="ARBA" id="ARBA00022723"/>
    </source>
</evidence>
<evidence type="ECO:0000259" key="11">
    <source>
        <dbReference type="PROSITE" id="PS50879"/>
    </source>
</evidence>
<evidence type="ECO:0000313" key="13">
    <source>
        <dbReference type="EMBL" id="NXD72837.1"/>
    </source>
</evidence>
<dbReference type="PANTHER" id="PTHR41694:SF3">
    <property type="entry name" value="RNA-DIRECTED DNA POLYMERASE-RELATED"/>
    <property type="match status" value="1"/>
</dbReference>
<dbReference type="GO" id="GO:0004523">
    <property type="term" value="F:RNA-DNA hybrid ribonuclease activity"/>
    <property type="evidence" value="ECO:0007669"/>
    <property type="project" value="InterPro"/>
</dbReference>
<dbReference type="Gene3D" id="3.30.420.10">
    <property type="entry name" value="Ribonuclease H-like superfamily/Ribonuclease H"/>
    <property type="match status" value="2"/>
</dbReference>
<name>A0A851XZ93_EOLRO</name>
<feature type="domain" description="RNase H type-1" evidence="11">
    <location>
        <begin position="1"/>
        <end position="101"/>
    </location>
</feature>
<dbReference type="PROSITE" id="PS50879">
    <property type="entry name" value="RNASE_H_1"/>
    <property type="match status" value="1"/>
</dbReference>
<dbReference type="InterPro" id="IPR001584">
    <property type="entry name" value="Integrase_cat-core"/>
</dbReference>
<evidence type="ECO:0000256" key="8">
    <source>
        <dbReference type="ARBA" id="ARBA00022918"/>
    </source>
</evidence>
<keyword evidence="9" id="KW-0863">Zinc-finger</keyword>
<keyword evidence="4" id="KW-0540">Nuclease</keyword>
<keyword evidence="5" id="KW-0479">Metal-binding</keyword>
<feature type="domain" description="Integrase catalytic" evidence="12">
    <location>
        <begin position="157"/>
        <end position="279"/>
    </location>
</feature>
<dbReference type="EC" id="2.7.7.49" evidence="1"/>
<evidence type="ECO:0000256" key="7">
    <source>
        <dbReference type="ARBA" id="ARBA00022801"/>
    </source>
</evidence>
<keyword evidence="6" id="KW-0255">Endonuclease</keyword>
<evidence type="ECO:0000259" key="10">
    <source>
        <dbReference type="PROSITE" id="PS50876"/>
    </source>
</evidence>
<sequence length="279" mass="31543">DDSLQTLELLAVVWAFSHWMFNLLNIVSDSLYVVGLVQRIEDAYIKNLQKPRLFQLLCQLQGLICQRTERYSVIHIRSHKWAEGLGEGNARADHLVSTVVPLSDFVKARESHKFFHQNAKGLHKQFRLSMEEARGIVRSCPDCSHHGVGLGVGVNPRGLGPSELWQMDVTHFLEFGRLKYVHVTIDTYSKYIWATAQAGEKALHVICHVTACFAIMGVLAAQKANCILGCIKRSMTSRSKEHFCQTWGVQHVTAIPHNPTGQAIVERAHQTLKLYLQKH</sequence>
<dbReference type="Pfam" id="PF00665">
    <property type="entry name" value="rve"/>
    <property type="match status" value="1"/>
</dbReference>
<keyword evidence="8" id="KW-0695">RNA-directed DNA polymerase</keyword>
<dbReference type="AlphaFoldDB" id="A0A851XZ93"/>
<keyword evidence="3" id="KW-0548">Nucleotidyltransferase</keyword>
<reference evidence="13" key="1">
    <citation type="submission" date="2019-09" db="EMBL/GenBank/DDBJ databases">
        <title>Bird 10,000 Genomes (B10K) Project - Family phase.</title>
        <authorList>
            <person name="Zhang G."/>
        </authorList>
    </citation>
    <scope>NUCLEOTIDE SEQUENCE</scope>
    <source>
        <strain evidence="13">B10K-DU-025-06</strain>
        <tissue evidence="13">Mixed tissue sample</tissue>
    </source>
</reference>
<dbReference type="GO" id="GO:0003964">
    <property type="term" value="F:RNA-directed DNA polymerase activity"/>
    <property type="evidence" value="ECO:0007669"/>
    <property type="project" value="UniProtKB-KW"/>
</dbReference>
<evidence type="ECO:0000256" key="2">
    <source>
        <dbReference type="ARBA" id="ARBA00022679"/>
    </source>
</evidence>
<dbReference type="InterPro" id="IPR012337">
    <property type="entry name" value="RNaseH-like_sf"/>
</dbReference>
<keyword evidence="14" id="KW-1185">Reference proteome</keyword>
<dbReference type="PROSITE" id="PS50994">
    <property type="entry name" value="INTEGRASE"/>
    <property type="match status" value="1"/>
</dbReference>
<comment type="caution">
    <text evidence="13">The sequence shown here is derived from an EMBL/GenBank/DDBJ whole genome shotgun (WGS) entry which is preliminary data.</text>
</comment>
<gene>
    <name evidence="13" type="primary">Ervk6_0</name>
    <name evidence="13" type="ORF">EOLROS_R11159</name>
</gene>
<accession>A0A851XZ93</accession>
<organism evidence="13 14">
    <name type="scientific">Eolophus roseicapilla</name>
    <name type="common">Galah cockatoo</name>
    <name type="synonym">Cacatua roseicapilla</name>
    <dbReference type="NCBI Taxonomy" id="176039"/>
    <lineage>
        <taxon>Eukaryota</taxon>
        <taxon>Metazoa</taxon>
        <taxon>Chordata</taxon>
        <taxon>Craniata</taxon>
        <taxon>Vertebrata</taxon>
        <taxon>Euteleostomi</taxon>
        <taxon>Archelosauria</taxon>
        <taxon>Archosauria</taxon>
        <taxon>Dinosauria</taxon>
        <taxon>Saurischia</taxon>
        <taxon>Theropoda</taxon>
        <taxon>Coelurosauria</taxon>
        <taxon>Aves</taxon>
        <taxon>Neognathae</taxon>
        <taxon>Neoaves</taxon>
        <taxon>Telluraves</taxon>
        <taxon>Australaves</taxon>
        <taxon>Psittaciformes</taxon>
        <taxon>Cacatuidae</taxon>
        <taxon>Eolophus</taxon>
    </lineage>
</organism>
<dbReference type="Gene3D" id="1.10.10.200">
    <property type="match status" value="1"/>
</dbReference>
<dbReference type="InterPro" id="IPR017856">
    <property type="entry name" value="Integrase-like_N"/>
</dbReference>
<dbReference type="SUPFAM" id="SSF53098">
    <property type="entry name" value="Ribonuclease H-like"/>
    <property type="match status" value="2"/>
</dbReference>
<evidence type="ECO:0000256" key="4">
    <source>
        <dbReference type="ARBA" id="ARBA00022722"/>
    </source>
</evidence>
<evidence type="ECO:0000256" key="1">
    <source>
        <dbReference type="ARBA" id="ARBA00012493"/>
    </source>
</evidence>
<dbReference type="Pfam" id="PF00075">
    <property type="entry name" value="RNase_H"/>
    <property type="match status" value="1"/>
</dbReference>
<keyword evidence="9" id="KW-0862">Zinc</keyword>
<dbReference type="Proteomes" id="UP000637704">
    <property type="component" value="Unassembled WGS sequence"/>
</dbReference>
<evidence type="ECO:0000256" key="9">
    <source>
        <dbReference type="PROSITE-ProRule" id="PRU00450"/>
    </source>
</evidence>
<evidence type="ECO:0000256" key="3">
    <source>
        <dbReference type="ARBA" id="ARBA00022695"/>
    </source>
</evidence>
<protein>
    <recommendedName>
        <fullName evidence="1">RNA-directed DNA polymerase</fullName>
        <ecNumber evidence="1">2.7.7.49</ecNumber>
    </recommendedName>
</protein>
<dbReference type="PROSITE" id="PS50876">
    <property type="entry name" value="ZF_INTEGRASE"/>
    <property type="match status" value="1"/>
</dbReference>
<evidence type="ECO:0000256" key="6">
    <source>
        <dbReference type="ARBA" id="ARBA00022759"/>
    </source>
</evidence>
<dbReference type="Pfam" id="PF02022">
    <property type="entry name" value="Integrase_Zn"/>
    <property type="match status" value="1"/>
</dbReference>
<evidence type="ECO:0000313" key="14">
    <source>
        <dbReference type="Proteomes" id="UP000637704"/>
    </source>
</evidence>
<feature type="non-terminal residue" evidence="13">
    <location>
        <position position="1"/>
    </location>
</feature>
<dbReference type="InterPro" id="IPR002156">
    <property type="entry name" value="RNaseH_domain"/>
</dbReference>
<feature type="domain" description="Integrase-type" evidence="10">
    <location>
        <begin position="103"/>
        <end position="144"/>
    </location>
</feature>
<proteinExistence type="predicted"/>
<dbReference type="GO" id="GO:0035613">
    <property type="term" value="F:RNA stem-loop binding"/>
    <property type="evidence" value="ECO:0007669"/>
    <property type="project" value="TreeGrafter"/>
</dbReference>
<dbReference type="SUPFAM" id="SSF46919">
    <property type="entry name" value="N-terminal Zn binding domain of HIV integrase"/>
    <property type="match status" value="1"/>
</dbReference>
<dbReference type="InterPro" id="IPR003308">
    <property type="entry name" value="Integrase_Zn-bd_dom_N"/>
</dbReference>
<feature type="non-terminal residue" evidence="13">
    <location>
        <position position="279"/>
    </location>
</feature>
<dbReference type="EMBL" id="WBNI01002204">
    <property type="protein sequence ID" value="NXD72837.1"/>
    <property type="molecule type" value="Genomic_DNA"/>
</dbReference>
<evidence type="ECO:0000259" key="12">
    <source>
        <dbReference type="PROSITE" id="PS50994"/>
    </source>
</evidence>
<dbReference type="InterPro" id="IPR036397">
    <property type="entry name" value="RNaseH_sf"/>
</dbReference>